<sequence length="87" mass="9591">MVKSFPASKILTYFGSISLQSLQSSIPLTLGDINSLAFLHPTKKTGKYLVKTKAQQRTRPAHKLTAITQNGCVRFIFIISNEVVIPS</sequence>
<name>A0A7J6AWK2_AMEME</name>
<keyword evidence="2" id="KW-1185">Reference proteome</keyword>
<dbReference type="EMBL" id="JAAGNN010000007">
    <property type="protein sequence ID" value="KAF4087184.1"/>
    <property type="molecule type" value="Genomic_DNA"/>
</dbReference>
<accession>A0A7J6AWK2</accession>
<gene>
    <name evidence="1" type="ORF">AMELA_G00092640</name>
</gene>
<dbReference type="Proteomes" id="UP000593565">
    <property type="component" value="Unassembled WGS sequence"/>
</dbReference>
<organism evidence="1 2">
    <name type="scientific">Ameiurus melas</name>
    <name type="common">Black bullhead</name>
    <name type="synonym">Silurus melas</name>
    <dbReference type="NCBI Taxonomy" id="219545"/>
    <lineage>
        <taxon>Eukaryota</taxon>
        <taxon>Metazoa</taxon>
        <taxon>Chordata</taxon>
        <taxon>Craniata</taxon>
        <taxon>Vertebrata</taxon>
        <taxon>Euteleostomi</taxon>
        <taxon>Actinopterygii</taxon>
        <taxon>Neopterygii</taxon>
        <taxon>Teleostei</taxon>
        <taxon>Ostariophysi</taxon>
        <taxon>Siluriformes</taxon>
        <taxon>Ictaluridae</taxon>
        <taxon>Ameiurus</taxon>
    </lineage>
</organism>
<protein>
    <submittedName>
        <fullName evidence="1">Uncharacterized protein</fullName>
    </submittedName>
</protein>
<reference evidence="1 2" key="1">
    <citation type="submission" date="2020-02" db="EMBL/GenBank/DDBJ databases">
        <title>A chromosome-scale genome assembly of the black bullhead catfish (Ameiurus melas).</title>
        <authorList>
            <person name="Wen M."/>
            <person name="Zham M."/>
            <person name="Cabau C."/>
            <person name="Klopp C."/>
            <person name="Donnadieu C."/>
            <person name="Roques C."/>
            <person name="Bouchez O."/>
            <person name="Lampietro C."/>
            <person name="Jouanno E."/>
            <person name="Herpin A."/>
            <person name="Louis A."/>
            <person name="Berthelot C."/>
            <person name="Parey E."/>
            <person name="Roest-Crollius H."/>
            <person name="Braasch I."/>
            <person name="Postlethwait J."/>
            <person name="Robinson-Rechavi M."/>
            <person name="Echchiki A."/>
            <person name="Begum T."/>
            <person name="Montfort J."/>
            <person name="Schartl M."/>
            <person name="Bobe J."/>
            <person name="Guiguen Y."/>
        </authorList>
    </citation>
    <scope>NUCLEOTIDE SEQUENCE [LARGE SCALE GENOMIC DNA]</scope>
    <source>
        <strain evidence="1">M_S1</strain>
        <tissue evidence="1">Blood</tissue>
    </source>
</reference>
<evidence type="ECO:0000313" key="1">
    <source>
        <dbReference type="EMBL" id="KAF4087184.1"/>
    </source>
</evidence>
<comment type="caution">
    <text evidence="1">The sequence shown here is derived from an EMBL/GenBank/DDBJ whole genome shotgun (WGS) entry which is preliminary data.</text>
</comment>
<proteinExistence type="predicted"/>
<evidence type="ECO:0000313" key="2">
    <source>
        <dbReference type="Proteomes" id="UP000593565"/>
    </source>
</evidence>
<dbReference type="AlphaFoldDB" id="A0A7J6AWK2"/>